<dbReference type="OrthoDB" id="9811615at2"/>
<name>A0A1Q2D5N9_9ENTE</name>
<dbReference type="AlphaFoldDB" id="A0A1Q2D5N9"/>
<dbReference type="KEGG" id="vpi:BW732_04765"/>
<dbReference type="STRING" id="633807.BW732_04765"/>
<evidence type="ECO:0000313" key="4">
    <source>
        <dbReference type="Proteomes" id="UP000188246"/>
    </source>
</evidence>
<dbReference type="Pfam" id="PF00011">
    <property type="entry name" value="HSP20"/>
    <property type="match status" value="1"/>
</dbReference>
<organism evidence="3 4">
    <name type="scientific">Vagococcus penaei</name>
    <dbReference type="NCBI Taxonomy" id="633807"/>
    <lineage>
        <taxon>Bacteria</taxon>
        <taxon>Bacillati</taxon>
        <taxon>Bacillota</taxon>
        <taxon>Bacilli</taxon>
        <taxon>Lactobacillales</taxon>
        <taxon>Enterococcaceae</taxon>
        <taxon>Vagococcus</taxon>
    </lineage>
</organism>
<comment type="similarity">
    <text evidence="1 2">Belongs to the small heat shock protein (HSP20) family.</text>
</comment>
<proteinExistence type="inferred from homology"/>
<protein>
    <submittedName>
        <fullName evidence="3">Heat-shock protein</fullName>
    </submittedName>
</protein>
<dbReference type="CDD" id="cd06471">
    <property type="entry name" value="ACD_LpsHSP_like"/>
    <property type="match status" value="1"/>
</dbReference>
<dbReference type="Gene3D" id="2.60.40.790">
    <property type="match status" value="1"/>
</dbReference>
<dbReference type="InterPro" id="IPR002068">
    <property type="entry name" value="A-crystallin/Hsp20_dom"/>
</dbReference>
<dbReference type="Proteomes" id="UP000188246">
    <property type="component" value="Chromosome"/>
</dbReference>
<evidence type="ECO:0000256" key="2">
    <source>
        <dbReference type="RuleBase" id="RU003616"/>
    </source>
</evidence>
<dbReference type="InterPro" id="IPR031107">
    <property type="entry name" value="Small_HSP"/>
</dbReference>
<evidence type="ECO:0000313" key="3">
    <source>
        <dbReference type="EMBL" id="AQP53611.1"/>
    </source>
</evidence>
<dbReference type="PANTHER" id="PTHR11527">
    <property type="entry name" value="HEAT-SHOCK PROTEIN 20 FAMILY MEMBER"/>
    <property type="match status" value="1"/>
</dbReference>
<evidence type="ECO:0000256" key="1">
    <source>
        <dbReference type="PROSITE-ProRule" id="PRU00285"/>
    </source>
</evidence>
<dbReference type="InterPro" id="IPR008978">
    <property type="entry name" value="HSP20-like_chaperone"/>
</dbReference>
<dbReference type="EMBL" id="CP019609">
    <property type="protein sequence ID" value="AQP53611.1"/>
    <property type="molecule type" value="Genomic_DNA"/>
</dbReference>
<dbReference type="PROSITE" id="PS01031">
    <property type="entry name" value="SHSP"/>
    <property type="match status" value="1"/>
</dbReference>
<keyword evidence="4" id="KW-1185">Reference proteome</keyword>
<sequence>MTRELLYRDSNLLDMTPIRFFEEMGRQFFGEWRENQVKTDIHETVTDYLVEAELPGIPKDNIVVHYEDNILTIEGQYCEENQVHHARGNLIRSERSYQKIRRQFILQGVVKEQITANYEDGILTIKLPKKQSSRRIKQAIPID</sequence>
<accession>A0A1Q2D5N9</accession>
<reference evidence="3 4" key="1">
    <citation type="journal article" date="2010" name="Int. J. Syst. Evol. Microbiol.">
        <title>Vagococcus penaei sp. nov., isolated from spoilage microbiota of cooked shrimp (Penaeus vannamei).</title>
        <authorList>
            <person name="Jaffres E."/>
            <person name="Prevost H."/>
            <person name="Rossero A."/>
            <person name="Joffraud J.J."/>
            <person name="Dousset X."/>
        </authorList>
    </citation>
    <scope>NUCLEOTIDE SEQUENCE [LARGE SCALE GENOMIC DNA]</scope>
    <source>
        <strain evidence="3 4">CD276</strain>
    </source>
</reference>
<dbReference type="SUPFAM" id="SSF49764">
    <property type="entry name" value="HSP20-like chaperones"/>
    <property type="match status" value="1"/>
</dbReference>
<gene>
    <name evidence="3" type="ORF">BW732_04765</name>
</gene>
<dbReference type="RefSeq" id="WP_077275702.1">
    <property type="nucleotide sequence ID" value="NZ_CP019609.1"/>
</dbReference>